<dbReference type="Pfam" id="PF00646">
    <property type="entry name" value="F-box"/>
    <property type="match status" value="1"/>
</dbReference>
<dbReference type="SMART" id="SM00256">
    <property type="entry name" value="FBOX"/>
    <property type="match status" value="1"/>
</dbReference>
<dbReference type="EMBL" id="JBJUIK010000015">
    <property type="protein sequence ID" value="KAL3501280.1"/>
    <property type="molecule type" value="Genomic_DNA"/>
</dbReference>
<organism evidence="3 10">
    <name type="scientific">Cinchona calisaya</name>
    <dbReference type="NCBI Taxonomy" id="153742"/>
    <lineage>
        <taxon>Eukaryota</taxon>
        <taxon>Viridiplantae</taxon>
        <taxon>Streptophyta</taxon>
        <taxon>Embryophyta</taxon>
        <taxon>Tracheophyta</taxon>
        <taxon>Spermatophyta</taxon>
        <taxon>Magnoliopsida</taxon>
        <taxon>eudicotyledons</taxon>
        <taxon>Gunneridae</taxon>
        <taxon>Pentapetalae</taxon>
        <taxon>asterids</taxon>
        <taxon>lamiids</taxon>
        <taxon>Gentianales</taxon>
        <taxon>Rubiaceae</taxon>
        <taxon>Cinchonoideae</taxon>
        <taxon>Cinchoneae</taxon>
        <taxon>Cinchona</taxon>
    </lineage>
</organism>
<evidence type="ECO:0000313" key="8">
    <source>
        <dbReference type="EMBL" id="KAL3501288.1"/>
    </source>
</evidence>
<dbReference type="InterPro" id="IPR032675">
    <property type="entry name" value="LRR_dom_sf"/>
</dbReference>
<dbReference type="CDD" id="cd22160">
    <property type="entry name" value="F-box_AtFBL13-like"/>
    <property type="match status" value="1"/>
</dbReference>
<dbReference type="InterPro" id="IPR001810">
    <property type="entry name" value="F-box_dom"/>
</dbReference>
<dbReference type="InterPro" id="IPR036047">
    <property type="entry name" value="F-box-like_dom_sf"/>
</dbReference>
<dbReference type="EMBL" id="JBJUIK010000015">
    <property type="protein sequence ID" value="KAL3501284.1"/>
    <property type="molecule type" value="Genomic_DNA"/>
</dbReference>
<keyword evidence="10" id="KW-1185">Reference proteome</keyword>
<dbReference type="PANTHER" id="PTHR34145:SF68">
    <property type="entry name" value="FBD DOMAIN-CONTAINING PROTEIN"/>
    <property type="match status" value="1"/>
</dbReference>
<dbReference type="SUPFAM" id="SSF52047">
    <property type="entry name" value="RNI-like"/>
    <property type="match status" value="1"/>
</dbReference>
<dbReference type="EMBL" id="JBJUIK010000015">
    <property type="protein sequence ID" value="KAL3501287.1"/>
    <property type="molecule type" value="Genomic_DNA"/>
</dbReference>
<protein>
    <recommendedName>
        <fullName evidence="1">F-box domain-containing protein</fullName>
    </recommendedName>
</protein>
<dbReference type="SUPFAM" id="SSF81383">
    <property type="entry name" value="F-box domain"/>
    <property type="match status" value="1"/>
</dbReference>
<comment type="caution">
    <text evidence="3">The sequence shown here is derived from an EMBL/GenBank/DDBJ whole genome shotgun (WGS) entry which is preliminary data.</text>
</comment>
<dbReference type="InterPro" id="IPR053781">
    <property type="entry name" value="F-box_AtFBL13-like"/>
</dbReference>
<evidence type="ECO:0000313" key="4">
    <source>
        <dbReference type="EMBL" id="KAL3501283.1"/>
    </source>
</evidence>
<evidence type="ECO:0000313" key="3">
    <source>
        <dbReference type="EMBL" id="KAL3501282.1"/>
    </source>
</evidence>
<proteinExistence type="predicted"/>
<gene>
    <name evidence="2" type="ORF">ACH5RR_035729</name>
    <name evidence="3" type="ORF">ACH5RR_035731</name>
    <name evidence="4" type="ORF">ACH5RR_035732</name>
    <name evidence="5" type="ORF">ACH5RR_035733</name>
    <name evidence="6" type="ORF">ACH5RR_035735</name>
    <name evidence="7" type="ORF">ACH5RR_035736</name>
    <name evidence="8" type="ORF">ACH5RR_035737</name>
    <name evidence="9" type="ORF">ACH5RR_035738</name>
</gene>
<dbReference type="InterPro" id="IPR053772">
    <property type="entry name" value="At1g61320/At1g61330-like"/>
</dbReference>
<dbReference type="EMBL" id="JBJUIK010000015">
    <property type="protein sequence ID" value="KAL3501289.1"/>
    <property type="molecule type" value="Genomic_DNA"/>
</dbReference>
<dbReference type="AlphaFoldDB" id="A0ABD2Y127"/>
<dbReference type="Gene3D" id="1.20.1280.50">
    <property type="match status" value="1"/>
</dbReference>
<evidence type="ECO:0000313" key="5">
    <source>
        <dbReference type="EMBL" id="KAL3501284.1"/>
    </source>
</evidence>
<evidence type="ECO:0000313" key="6">
    <source>
        <dbReference type="EMBL" id="KAL3501286.1"/>
    </source>
</evidence>
<sequence>MGKKSRMTMMDSSSDVTCKIPDEILIDILSRLSMKEAARTSVLSHRWQNLWKFHNGCLDFDDLGNSKMLLYKGERDFHVERRRYVEWVNQVLVSHQYPSIQQFRAYFDLGKDHSSMIESWIHFAAAKRVRRLELDLSSLFSSVKELEEIYNLPIQLLGELNLKLLTSLRLNAVDVSEEHVIGFLSQCPLLEELSITGAPSLRKLKVVGGGDFKLKHLEIIKCLELDHLEVSGARSLASFKYEERCVNTDRLREGSPMTTYMHFQDVPQLSSVYFGRGSYSHHLLATLFKQLPFPISQLRMLSLDPFLLALNLSLVLLEEFPQFTNLCYLELAFGRELDDEQQRKLFVGIFLRASPRLHKLVLKYDRSKPQRSYLYTTGMSVEFGETQQQLVKGCKYECLKEVEFLGWNGLAADAELFTHLIEAAGSLEKVTVDTRDPFPNKFLEEQIPSMEDARDRARDLEAKLSPATKLVVL</sequence>
<name>A0ABD2Y127_9GENT</name>
<evidence type="ECO:0000313" key="10">
    <source>
        <dbReference type="Proteomes" id="UP001630127"/>
    </source>
</evidence>
<dbReference type="Gene3D" id="3.80.10.10">
    <property type="entry name" value="Ribonuclease Inhibitor"/>
    <property type="match status" value="1"/>
</dbReference>
<evidence type="ECO:0000313" key="9">
    <source>
        <dbReference type="EMBL" id="KAL3501289.1"/>
    </source>
</evidence>
<dbReference type="Proteomes" id="UP001630127">
    <property type="component" value="Unassembled WGS sequence"/>
</dbReference>
<dbReference type="PANTHER" id="PTHR34145">
    <property type="entry name" value="OS02G0105600 PROTEIN"/>
    <property type="match status" value="1"/>
</dbReference>
<dbReference type="EMBL" id="JBJUIK010000015">
    <property type="protein sequence ID" value="KAL3501288.1"/>
    <property type="molecule type" value="Genomic_DNA"/>
</dbReference>
<evidence type="ECO:0000259" key="1">
    <source>
        <dbReference type="SMART" id="SM00256"/>
    </source>
</evidence>
<accession>A0ABD2Y127</accession>
<dbReference type="EMBL" id="JBJUIK010000015">
    <property type="protein sequence ID" value="KAL3501283.1"/>
    <property type="molecule type" value="Genomic_DNA"/>
</dbReference>
<dbReference type="Pfam" id="PF23622">
    <property type="entry name" value="LRR_At1g61320_AtMIF1"/>
    <property type="match status" value="1"/>
</dbReference>
<dbReference type="InterPro" id="IPR055357">
    <property type="entry name" value="LRR_At1g61320_AtMIF1"/>
</dbReference>
<dbReference type="EMBL" id="JBJUIK010000015">
    <property type="protein sequence ID" value="KAL3501286.1"/>
    <property type="molecule type" value="Genomic_DNA"/>
</dbReference>
<evidence type="ECO:0000313" key="7">
    <source>
        <dbReference type="EMBL" id="KAL3501287.1"/>
    </source>
</evidence>
<dbReference type="EMBL" id="JBJUIK010000015">
    <property type="protein sequence ID" value="KAL3501282.1"/>
    <property type="molecule type" value="Genomic_DNA"/>
</dbReference>
<reference evidence="3 10" key="1">
    <citation type="submission" date="2024-11" db="EMBL/GenBank/DDBJ databases">
        <title>A near-complete genome assembly of Cinchona calisaya.</title>
        <authorList>
            <person name="Lian D.C."/>
            <person name="Zhao X.W."/>
            <person name="Wei L."/>
        </authorList>
    </citation>
    <scope>NUCLEOTIDE SEQUENCE [LARGE SCALE GENOMIC DNA]</scope>
    <source>
        <tissue evidence="3">Nenye</tissue>
    </source>
</reference>
<evidence type="ECO:0000313" key="2">
    <source>
        <dbReference type="EMBL" id="KAL3501280.1"/>
    </source>
</evidence>
<feature type="domain" description="F-box" evidence="1">
    <location>
        <begin position="20"/>
        <end position="62"/>
    </location>
</feature>